<dbReference type="RefSeq" id="XP_026598817.1">
    <property type="nucleotide sequence ID" value="XM_026752374.1"/>
</dbReference>
<dbReference type="GO" id="GO:0016020">
    <property type="term" value="C:membrane"/>
    <property type="evidence" value="ECO:0007669"/>
    <property type="project" value="UniProtKB-SubCell"/>
</dbReference>
<keyword evidence="2 7" id="KW-0812">Transmembrane</keyword>
<dbReference type="GeneID" id="38120728"/>
<gene>
    <name evidence="9" type="ORF">DSM5745_10358</name>
</gene>
<evidence type="ECO:0000256" key="1">
    <source>
        <dbReference type="ARBA" id="ARBA00004141"/>
    </source>
</evidence>
<dbReference type="AlphaFoldDB" id="A0A3D8QIN6"/>
<dbReference type="OrthoDB" id="10017208at2759"/>
<evidence type="ECO:0000259" key="8">
    <source>
        <dbReference type="Pfam" id="PF20684"/>
    </source>
</evidence>
<feature type="transmembrane region" description="Helical" evidence="7">
    <location>
        <begin position="105"/>
        <end position="126"/>
    </location>
</feature>
<feature type="transmembrane region" description="Helical" evidence="7">
    <location>
        <begin position="247"/>
        <end position="276"/>
    </location>
</feature>
<evidence type="ECO:0000313" key="9">
    <source>
        <dbReference type="EMBL" id="RDW61686.1"/>
    </source>
</evidence>
<dbReference type="EMBL" id="PVWQ01000016">
    <property type="protein sequence ID" value="RDW61686.1"/>
    <property type="molecule type" value="Genomic_DNA"/>
</dbReference>
<evidence type="ECO:0000256" key="4">
    <source>
        <dbReference type="ARBA" id="ARBA00023136"/>
    </source>
</evidence>
<feature type="region of interest" description="Disordered" evidence="6">
    <location>
        <begin position="329"/>
        <end position="356"/>
    </location>
</feature>
<feature type="transmembrane region" description="Helical" evidence="7">
    <location>
        <begin position="133"/>
        <end position="161"/>
    </location>
</feature>
<comment type="similarity">
    <text evidence="5">Belongs to the SAT4 family.</text>
</comment>
<evidence type="ECO:0000256" key="7">
    <source>
        <dbReference type="SAM" id="Phobius"/>
    </source>
</evidence>
<organism evidence="9 10">
    <name type="scientific">Aspergillus mulundensis</name>
    <dbReference type="NCBI Taxonomy" id="1810919"/>
    <lineage>
        <taxon>Eukaryota</taxon>
        <taxon>Fungi</taxon>
        <taxon>Dikarya</taxon>
        <taxon>Ascomycota</taxon>
        <taxon>Pezizomycotina</taxon>
        <taxon>Eurotiomycetes</taxon>
        <taxon>Eurotiomycetidae</taxon>
        <taxon>Eurotiales</taxon>
        <taxon>Aspergillaceae</taxon>
        <taxon>Aspergillus</taxon>
        <taxon>Aspergillus subgen. Nidulantes</taxon>
    </lineage>
</organism>
<dbReference type="InterPro" id="IPR049326">
    <property type="entry name" value="Rhodopsin_dom_fungi"/>
</dbReference>
<comment type="subcellular location">
    <subcellularLocation>
        <location evidence="1">Membrane</location>
        <topology evidence="1">Multi-pass membrane protein</topology>
    </subcellularLocation>
</comment>
<protein>
    <recommendedName>
        <fullName evidence="8">Rhodopsin domain-containing protein</fullName>
    </recommendedName>
</protein>
<sequence length="356" mass="39027">MEEPSPPHSALSTAAGRGCFVTTIVALVVLLAGLVLRVWVQVKRRQPIKMHDYFYFAGFLFAVAYSTTFLYAIYPLGLEMLNQDFARVHPKRAVQLLKLITASPILWAIATTLVKLCLLALFYEIFPSALVRYLIGVIAALSIMLGLSGILLGVLMCKPFAYNWDKTIRSGHCGNSDAMQIALSSANMAIELMIIILPTSILWKLQMPRRSKIILNVVFSLGLCVCAMNLTRVVLVCYKSRTGFTYTVLLTVLLCTLDVNIGLICASTPTLASLVVARRSGSEEDRATPSPVINSFARRRMKLKAQLSRSQRARDNDISLLSMNTEDNETLQQGSGLGRSVGDTSSVTEGEVAEGI</sequence>
<accession>A0A3D8QIN6</accession>
<name>A0A3D8QIN6_9EURO</name>
<keyword evidence="10" id="KW-1185">Reference proteome</keyword>
<comment type="caution">
    <text evidence="9">The sequence shown here is derived from an EMBL/GenBank/DDBJ whole genome shotgun (WGS) entry which is preliminary data.</text>
</comment>
<evidence type="ECO:0000256" key="2">
    <source>
        <dbReference type="ARBA" id="ARBA00022692"/>
    </source>
</evidence>
<keyword evidence="3 7" id="KW-1133">Transmembrane helix</keyword>
<evidence type="ECO:0000313" key="10">
    <source>
        <dbReference type="Proteomes" id="UP000256690"/>
    </source>
</evidence>
<feature type="transmembrane region" description="Helical" evidence="7">
    <location>
        <begin position="213"/>
        <end position="235"/>
    </location>
</feature>
<evidence type="ECO:0000256" key="6">
    <source>
        <dbReference type="SAM" id="MobiDB-lite"/>
    </source>
</evidence>
<feature type="transmembrane region" description="Helical" evidence="7">
    <location>
        <begin position="20"/>
        <end position="40"/>
    </location>
</feature>
<dbReference type="PANTHER" id="PTHR33048">
    <property type="entry name" value="PTH11-LIKE INTEGRAL MEMBRANE PROTEIN (AFU_ORTHOLOGUE AFUA_5G11245)"/>
    <property type="match status" value="1"/>
</dbReference>
<proteinExistence type="inferred from homology"/>
<feature type="transmembrane region" description="Helical" evidence="7">
    <location>
        <begin position="52"/>
        <end position="74"/>
    </location>
</feature>
<feature type="domain" description="Rhodopsin" evidence="8">
    <location>
        <begin position="36"/>
        <end position="275"/>
    </location>
</feature>
<evidence type="ECO:0000256" key="5">
    <source>
        <dbReference type="ARBA" id="ARBA00038359"/>
    </source>
</evidence>
<dbReference type="InterPro" id="IPR052337">
    <property type="entry name" value="SAT4-like"/>
</dbReference>
<dbReference type="PANTHER" id="PTHR33048:SF47">
    <property type="entry name" value="INTEGRAL MEMBRANE PROTEIN-RELATED"/>
    <property type="match status" value="1"/>
</dbReference>
<feature type="transmembrane region" description="Helical" evidence="7">
    <location>
        <begin position="181"/>
        <end position="201"/>
    </location>
</feature>
<keyword evidence="4 7" id="KW-0472">Membrane</keyword>
<dbReference type="Proteomes" id="UP000256690">
    <property type="component" value="Unassembled WGS sequence"/>
</dbReference>
<reference evidence="9 10" key="1">
    <citation type="journal article" date="2018" name="IMA Fungus">
        <title>IMA Genome-F 9: Draft genome sequence of Annulohypoxylon stygium, Aspergillus mulundensis, Berkeleyomyces basicola (syn. Thielaviopsis basicola), Ceratocystis smalleyi, two Cercospora beticola strains, Coleophoma cylindrospora, Fusarium fracticaudum, Phialophora cf. hyalina, and Morchella septimelata.</title>
        <authorList>
            <person name="Wingfield B.D."/>
            <person name="Bills G.F."/>
            <person name="Dong Y."/>
            <person name="Huang W."/>
            <person name="Nel W.J."/>
            <person name="Swalarsk-Parry B.S."/>
            <person name="Vaghefi N."/>
            <person name="Wilken P.M."/>
            <person name="An Z."/>
            <person name="de Beer Z.W."/>
            <person name="De Vos L."/>
            <person name="Chen L."/>
            <person name="Duong T.A."/>
            <person name="Gao Y."/>
            <person name="Hammerbacher A."/>
            <person name="Kikkert J.R."/>
            <person name="Li Y."/>
            <person name="Li H."/>
            <person name="Li K."/>
            <person name="Li Q."/>
            <person name="Liu X."/>
            <person name="Ma X."/>
            <person name="Naidoo K."/>
            <person name="Pethybridge S.J."/>
            <person name="Sun J."/>
            <person name="Steenkamp E.T."/>
            <person name="van der Nest M.A."/>
            <person name="van Wyk S."/>
            <person name="Wingfield M.J."/>
            <person name="Xiong C."/>
            <person name="Yue Q."/>
            <person name="Zhang X."/>
        </authorList>
    </citation>
    <scope>NUCLEOTIDE SEQUENCE [LARGE SCALE GENOMIC DNA]</scope>
    <source>
        <strain evidence="9 10">DSM 5745</strain>
    </source>
</reference>
<evidence type="ECO:0000256" key="3">
    <source>
        <dbReference type="ARBA" id="ARBA00022989"/>
    </source>
</evidence>
<dbReference type="Pfam" id="PF20684">
    <property type="entry name" value="Fung_rhodopsin"/>
    <property type="match status" value="1"/>
</dbReference>